<protein>
    <submittedName>
        <fullName evidence="3">Predicted protein</fullName>
    </submittedName>
</protein>
<feature type="transmembrane region" description="Helical" evidence="2">
    <location>
        <begin position="315"/>
        <end position="334"/>
    </location>
</feature>
<gene>
    <name evidence="3" type="ORF">SSGG_04600</name>
</gene>
<reference evidence="4" key="1">
    <citation type="submission" date="2008-10" db="EMBL/GenBank/DDBJ databases">
        <authorList>
            <person name="Molnar K."/>
        </authorList>
    </citation>
    <scope>NUCLEOTIDE SEQUENCE [LARGE SCALE GENOMIC DNA]</scope>
    <source>
        <strain evidence="4">NRRL 15998</strain>
    </source>
</reference>
<evidence type="ECO:0000256" key="2">
    <source>
        <dbReference type="SAM" id="Phobius"/>
    </source>
</evidence>
<feature type="region of interest" description="Disordered" evidence="1">
    <location>
        <begin position="250"/>
        <end position="299"/>
    </location>
</feature>
<proteinExistence type="predicted"/>
<evidence type="ECO:0000313" key="4">
    <source>
        <dbReference type="Proteomes" id="UP000003986"/>
    </source>
</evidence>
<dbReference type="Proteomes" id="UP000003986">
    <property type="component" value="Unassembled WGS sequence"/>
</dbReference>
<evidence type="ECO:0000313" key="3">
    <source>
        <dbReference type="EMBL" id="EFE77233.2"/>
    </source>
</evidence>
<dbReference type="EMBL" id="DS999644">
    <property type="protein sequence ID" value="EFE77233.2"/>
    <property type="molecule type" value="Genomic_DNA"/>
</dbReference>
<feature type="compositionally biased region" description="Low complexity" evidence="1">
    <location>
        <begin position="181"/>
        <end position="191"/>
    </location>
</feature>
<reference evidence="4" key="2">
    <citation type="submission" date="2008-12" db="EMBL/GenBank/DDBJ databases">
        <title>Annotation of Streptomyces roseosporus strain NRRL 15998.</title>
        <authorList>
            <consortium name="The Broad Institute Genome Sequencing Platform"/>
            <consortium name="Broad Institute Microbial Sequencing Center"/>
            <person name="Fischbach M."/>
            <person name="Ward D."/>
            <person name="Young S."/>
            <person name="Kodira C.D."/>
            <person name="Zeng Q."/>
            <person name="Koehrsen M."/>
            <person name="Godfrey P."/>
            <person name="Alvarado L."/>
            <person name="Berlin A.M."/>
            <person name="Borenstein D."/>
            <person name="Chen Z."/>
            <person name="Engels R."/>
            <person name="Freedman E."/>
            <person name="Gellesch M."/>
            <person name="Goldberg J."/>
            <person name="Griggs A."/>
            <person name="Gujja S."/>
            <person name="Heiman D.I."/>
            <person name="Hepburn T.A."/>
            <person name="Howarth C."/>
            <person name="Jen D."/>
            <person name="Larson L."/>
            <person name="Lewis B."/>
            <person name="Mehta T."/>
            <person name="Park D."/>
            <person name="Pearson M."/>
            <person name="Roberts A."/>
            <person name="Saif S."/>
            <person name="Shea T.D."/>
            <person name="Shenoy N."/>
            <person name="Sisk P."/>
            <person name="Stolte C."/>
            <person name="Sykes S.N."/>
            <person name="Walk T."/>
            <person name="White J."/>
            <person name="Yandava C."/>
            <person name="Straight P."/>
            <person name="Clardy J."/>
            <person name="Hung D."/>
            <person name="Kolter R."/>
            <person name="Mekalanos J."/>
            <person name="Walker S."/>
            <person name="Walsh C.T."/>
            <person name="Wieland B.L.C."/>
            <person name="Ilzarbe M."/>
            <person name="Galagan J."/>
            <person name="Nusbaum C."/>
            <person name="Birren B."/>
        </authorList>
    </citation>
    <scope>NUCLEOTIDE SEQUENCE [LARGE SCALE GENOMIC DNA]</scope>
    <source>
        <strain evidence="4">NRRL 15998</strain>
    </source>
</reference>
<accession>D6AJG1</accession>
<keyword evidence="2" id="KW-0472">Membrane</keyword>
<keyword evidence="2" id="KW-1133">Transmembrane helix</keyword>
<organism evidence="3 4">
    <name type="scientific">Streptomyces filamentosus NRRL 15998</name>
    <dbReference type="NCBI Taxonomy" id="457431"/>
    <lineage>
        <taxon>Bacteria</taxon>
        <taxon>Bacillati</taxon>
        <taxon>Actinomycetota</taxon>
        <taxon>Actinomycetes</taxon>
        <taxon>Kitasatosporales</taxon>
        <taxon>Streptomycetaceae</taxon>
        <taxon>Streptomyces</taxon>
    </lineage>
</organism>
<feature type="transmembrane region" description="Helical" evidence="2">
    <location>
        <begin position="383"/>
        <end position="401"/>
    </location>
</feature>
<feature type="transmembrane region" description="Helical" evidence="2">
    <location>
        <begin position="460"/>
        <end position="479"/>
    </location>
</feature>
<feature type="compositionally biased region" description="Polar residues" evidence="1">
    <location>
        <begin position="774"/>
        <end position="785"/>
    </location>
</feature>
<feature type="region of interest" description="Disordered" evidence="1">
    <location>
        <begin position="168"/>
        <end position="234"/>
    </location>
</feature>
<name>D6AJG1_STRFL</name>
<keyword evidence="2" id="KW-0812">Transmembrane</keyword>
<feature type="region of interest" description="Disordered" evidence="1">
    <location>
        <begin position="774"/>
        <end position="815"/>
    </location>
</feature>
<sequence>MPGRRLVPYGDGVRPGVEVGGALDDDAVPVGGGRRAGPVDDEADAEHGGPSDGPPDGAHRVLPLRLGQLPHGELDGDDTGPGPPDAHQEVEASVGPQPESDLGQPLEAGEGEQLLAGDGRTGPEGGGVEVDEHRAAGHRVHRAEPFGLQVAQQGAGVQPGPAEVVRVEESGTHHRRPPPSLSLLRAASWSATPGTPERTERRPGLRGPTDPRPAPSGTATAPRRNTHDVPRTWARLWDRGPGPWRLFGRTLSADGNTRGSRRGCTVSGDGGGGRGRARGDRSAGHIPLGRHGTAGSGVPYPPRQGSRFFALTRSWVIGGLVYLALGFVMSRVLVDLLATEERLETFGWRLALLHLPALVVTLLTVLAATRVLPEEHRESSRTVYLLAALTVPLAGLLYGFAVAGDVVGIEGVLMPAVSLAAGAASGVAVDRLLEERATRTPEPPRYSYNWRDGGATATEYLGLVVLVTMLIGAMAMAGVGGQIGERLRCAISSMAGGGGSCSSGGQDPEAQPKTDADYEPKMCQVSSISDTAGGKVKIGWFEWGEEYGFQQKVSQASTDVNGDGKVDGDDKVVSMTFTDAASAGATASTPGVKLGSLGKADVDIGGGIKITNGDTWIFASEEEAQQMRDDIEEMKMWETSTKHSGGYGGGWYSAMKWAEKKEDIERKIGDKKISYSTVGLNAYADGGLSVKGGDEGELGAKLGGKATFSPEVTITKDDVNGNESYTYTAKLELEGKAGGNAGPVKGTVGGKQNRTGAITVTRDQKTGKIVRIDMTQTVESGSTSGKVEVGGDNGESGQDKRGGKGSASDSSGETGIDVVTNSIVFGKDTDAATESKRAVAEQWLDGSGNNTAPFEYLFGDHGMENRPDGNDPFQQLMFEDGLSSTMRYTGESDAQEFGFEISLGMSLGFSLSTEEKKETLTGAQFLGAPRGDARTYLPYSYCAN</sequence>
<evidence type="ECO:0000256" key="1">
    <source>
        <dbReference type="SAM" id="MobiDB-lite"/>
    </source>
</evidence>
<dbReference type="AlphaFoldDB" id="D6AJG1"/>
<feature type="transmembrane region" description="Helical" evidence="2">
    <location>
        <begin position="346"/>
        <end position="371"/>
    </location>
</feature>
<feature type="region of interest" description="Disordered" evidence="1">
    <location>
        <begin position="1"/>
        <end position="105"/>
    </location>
</feature>